<sequence>MAGWVRLYKSMVDHEIFTDNVGFRLFTFLITKAAFQDGMKINDYELKKGQYIRSYSKLCDDLAIKKGRGLTKFTRAAVKAAAERLQAKGMITAEETEYGMLWTVLNYSKFQGAAEEPAYESKAKDKPRAPQLKDEGSTSFQKIEDKFTSRKGSIFLSAIDTAAIKRVIEAEIPIDDVLTWIDEIFDQYKPKHPGDKINSFSYCEPIIRNRWAAKQSEKQPSNVSEFRPRGSIQEKSFAALEDYARENGIKVN</sequence>
<gene>
    <name evidence="2" type="ORF">J5227_21195</name>
</gene>
<organism evidence="2 3">
    <name type="scientific">Bacillus subtilis</name>
    <dbReference type="NCBI Taxonomy" id="1423"/>
    <lineage>
        <taxon>Bacteria</taxon>
        <taxon>Bacillati</taxon>
        <taxon>Bacillota</taxon>
        <taxon>Bacilli</taxon>
        <taxon>Bacillales</taxon>
        <taxon>Bacillaceae</taxon>
        <taxon>Bacillus</taxon>
    </lineage>
</organism>
<dbReference type="EMBL" id="JAGFPW010000032">
    <property type="protein sequence ID" value="MBO3796756.1"/>
    <property type="molecule type" value="Genomic_DNA"/>
</dbReference>
<evidence type="ECO:0000313" key="3">
    <source>
        <dbReference type="Proteomes" id="UP000665181"/>
    </source>
</evidence>
<feature type="region of interest" description="Disordered" evidence="1">
    <location>
        <begin position="118"/>
        <end position="138"/>
    </location>
</feature>
<dbReference type="RefSeq" id="WP_208556870.1">
    <property type="nucleotide sequence ID" value="NZ_JAVCBP010000031.1"/>
</dbReference>
<evidence type="ECO:0000256" key="1">
    <source>
        <dbReference type="SAM" id="MobiDB-lite"/>
    </source>
</evidence>
<feature type="compositionally biased region" description="Basic and acidic residues" evidence="1">
    <location>
        <begin position="119"/>
        <end position="138"/>
    </location>
</feature>
<proteinExistence type="predicted"/>
<reference evidence="2" key="1">
    <citation type="submission" date="2021-03" db="EMBL/GenBank/DDBJ databases">
        <title>Isolation of Bacillus subtilis from fermented food sample.</title>
        <authorList>
            <person name="Lakshmanan V."/>
            <person name="Athira K."/>
            <person name="Rajagopal K."/>
        </authorList>
    </citation>
    <scope>NUCLEOTIDE SEQUENCE</scope>
    <source>
        <strain evidence="2">S1</strain>
    </source>
</reference>
<protein>
    <submittedName>
        <fullName evidence="2">Uncharacterized protein</fullName>
    </submittedName>
</protein>
<name>A0A8I2BAV6_BACIU</name>
<evidence type="ECO:0000313" key="2">
    <source>
        <dbReference type="EMBL" id="MBO3796756.1"/>
    </source>
</evidence>
<dbReference type="AlphaFoldDB" id="A0A8I2BAV6"/>
<dbReference type="Proteomes" id="UP000665181">
    <property type="component" value="Unassembled WGS sequence"/>
</dbReference>
<comment type="caution">
    <text evidence="2">The sequence shown here is derived from an EMBL/GenBank/DDBJ whole genome shotgun (WGS) entry which is preliminary data.</text>
</comment>
<accession>A0A8I2BAV6</accession>